<evidence type="ECO:0000256" key="1">
    <source>
        <dbReference type="SAM" id="MobiDB-lite"/>
    </source>
</evidence>
<comment type="caution">
    <text evidence="2">The sequence shown here is derived from an EMBL/GenBank/DDBJ whole genome shotgun (WGS) entry which is preliminary data.</text>
</comment>
<feature type="compositionally biased region" description="Polar residues" evidence="1">
    <location>
        <begin position="47"/>
        <end position="96"/>
    </location>
</feature>
<evidence type="ECO:0000313" key="2">
    <source>
        <dbReference type="EMBL" id="PVD35739.1"/>
    </source>
</evidence>
<protein>
    <submittedName>
        <fullName evidence="2">Uncharacterized protein</fullName>
    </submittedName>
</protein>
<reference evidence="2 3" key="1">
    <citation type="submission" date="2018-04" db="EMBL/GenBank/DDBJ databases">
        <title>The genome of golden apple snail Pomacea canaliculata provides insight into stress tolerance and invasive adaptation.</title>
        <authorList>
            <person name="Liu C."/>
            <person name="Liu B."/>
            <person name="Ren Y."/>
            <person name="Zhang Y."/>
            <person name="Wang H."/>
            <person name="Li S."/>
            <person name="Jiang F."/>
            <person name="Yin L."/>
            <person name="Zhang G."/>
            <person name="Qian W."/>
            <person name="Fan W."/>
        </authorList>
    </citation>
    <scope>NUCLEOTIDE SEQUENCE [LARGE SCALE GENOMIC DNA]</scope>
    <source>
        <strain evidence="2">SZHN2017</strain>
        <tissue evidence="2">Muscle</tissue>
    </source>
</reference>
<evidence type="ECO:0000313" key="3">
    <source>
        <dbReference type="Proteomes" id="UP000245119"/>
    </source>
</evidence>
<name>A0A2T7PQN9_POMCA</name>
<gene>
    <name evidence="2" type="ORF">C0Q70_02702</name>
</gene>
<organism evidence="2 3">
    <name type="scientific">Pomacea canaliculata</name>
    <name type="common">Golden apple snail</name>
    <dbReference type="NCBI Taxonomy" id="400727"/>
    <lineage>
        <taxon>Eukaryota</taxon>
        <taxon>Metazoa</taxon>
        <taxon>Spiralia</taxon>
        <taxon>Lophotrochozoa</taxon>
        <taxon>Mollusca</taxon>
        <taxon>Gastropoda</taxon>
        <taxon>Caenogastropoda</taxon>
        <taxon>Architaenioglossa</taxon>
        <taxon>Ampullarioidea</taxon>
        <taxon>Ampullariidae</taxon>
        <taxon>Pomacea</taxon>
    </lineage>
</organism>
<sequence length="96" mass="11375">MEETSRGRNVFSPFRYTFHIPLFGVVSQKQSRADGRIKALIRATGKYNYSHQQDTNYSHQQDTNYSHQQDTNYSHQQDTNYSHQQDTNYSHQQDTN</sequence>
<keyword evidence="3" id="KW-1185">Reference proteome</keyword>
<proteinExistence type="predicted"/>
<accession>A0A2T7PQN9</accession>
<feature type="region of interest" description="Disordered" evidence="1">
    <location>
        <begin position="46"/>
        <end position="96"/>
    </location>
</feature>
<dbReference type="EMBL" id="PZQS01000002">
    <property type="protein sequence ID" value="PVD35739.1"/>
    <property type="molecule type" value="Genomic_DNA"/>
</dbReference>
<dbReference type="AlphaFoldDB" id="A0A2T7PQN9"/>
<dbReference type="Proteomes" id="UP000245119">
    <property type="component" value="Linkage Group LG2"/>
</dbReference>